<comment type="caution">
    <text evidence="1">The sequence shown here is derived from an EMBL/GenBank/DDBJ whole genome shotgun (WGS) entry which is preliminary data.</text>
</comment>
<dbReference type="EMBL" id="QRGO01000002">
    <property type="protein sequence ID" value="RDV02136.1"/>
    <property type="molecule type" value="Genomic_DNA"/>
</dbReference>
<dbReference type="InterPro" id="IPR008983">
    <property type="entry name" value="Tumour_necrosis_fac-like_dom"/>
</dbReference>
<name>A0A371B3G4_9BRAD</name>
<dbReference type="Proteomes" id="UP000263993">
    <property type="component" value="Unassembled WGS sequence"/>
</dbReference>
<dbReference type="Gene3D" id="2.60.120.40">
    <property type="match status" value="1"/>
</dbReference>
<gene>
    <name evidence="1" type="ORF">DXH78_16195</name>
</gene>
<evidence type="ECO:0000313" key="2">
    <source>
        <dbReference type="Proteomes" id="UP000263993"/>
    </source>
</evidence>
<dbReference type="RefSeq" id="WP_115518257.1">
    <property type="nucleotide sequence ID" value="NZ_QRGO01000002.1"/>
</dbReference>
<keyword evidence="2" id="KW-1185">Reference proteome</keyword>
<organism evidence="1 2">
    <name type="scientific">Undibacter mobilis</name>
    <dbReference type="NCBI Taxonomy" id="2292256"/>
    <lineage>
        <taxon>Bacteria</taxon>
        <taxon>Pseudomonadati</taxon>
        <taxon>Pseudomonadota</taxon>
        <taxon>Alphaproteobacteria</taxon>
        <taxon>Hyphomicrobiales</taxon>
        <taxon>Nitrobacteraceae</taxon>
        <taxon>Undibacter</taxon>
    </lineage>
</organism>
<dbReference type="Pfam" id="PF10983">
    <property type="entry name" value="DUF2793"/>
    <property type="match status" value="1"/>
</dbReference>
<accession>A0A371B3G4</accession>
<dbReference type="SUPFAM" id="SSF49842">
    <property type="entry name" value="TNF-like"/>
    <property type="match status" value="1"/>
</dbReference>
<protein>
    <submittedName>
        <fullName evidence="1">DUF2793 domain-containing protein</fullName>
    </submittedName>
</protein>
<reference evidence="2" key="1">
    <citation type="submission" date="2018-08" db="EMBL/GenBank/DDBJ databases">
        <authorList>
            <person name="Kim S.-J."/>
            <person name="Jung G.-Y."/>
        </authorList>
    </citation>
    <scope>NUCLEOTIDE SEQUENCE [LARGE SCALE GENOMIC DNA]</scope>
    <source>
        <strain evidence="2">GY_H</strain>
    </source>
</reference>
<dbReference type="InterPro" id="IPR021251">
    <property type="entry name" value="DUF2793"/>
</dbReference>
<dbReference type="AlphaFoldDB" id="A0A371B3G4"/>
<proteinExistence type="predicted"/>
<evidence type="ECO:0000313" key="1">
    <source>
        <dbReference type="EMBL" id="RDV02136.1"/>
    </source>
</evidence>
<sequence>MTDTANLRLPCIEGSQAQKHVTHNEALRILDTLVQLAVKDRDLTAPPELRYEGDRYIVNAEATGAWAGCEDAIMAWQDGAWQISAPRVGWLAYVIDEGALLAWDGIAWVDFFASLTTLQNLSLLGVGTTADAGNPLSAKLNHALFAARTVTEGGNGDLRYTLNKESAGNTLSFVFQDNWSARAEIGLAGDDNFHLKVSPDGASWTEALVIDGASGRPSLPRAAKFCATTNFDNYIAANSWTKVQFNIADLNDQGAFSAGGNSFTAPFAGAYVFGFSLRFKANATVPTQVTVAFYKNGAELGCGRAMSGAPVDGVTTYNLTVLAPCAKDDIIDVRVRFDSHDGYVSADQSQFFGHYVP</sequence>
<dbReference type="OrthoDB" id="564699at2"/>